<dbReference type="EMBL" id="RHFN01000022">
    <property type="protein sequence ID" value="ROU11605.1"/>
    <property type="molecule type" value="Genomic_DNA"/>
</dbReference>
<dbReference type="AlphaFoldDB" id="A0A3N2RW36"/>
<dbReference type="Gene3D" id="2.160.10.10">
    <property type="entry name" value="Hexapeptide repeat proteins"/>
    <property type="match status" value="2"/>
</dbReference>
<protein>
    <submittedName>
        <fullName evidence="3">Uncharacterized protein</fullName>
    </submittedName>
</protein>
<keyword evidence="2" id="KW-0012">Acyltransferase</keyword>
<organism evidence="3 4">
    <name type="scientific">Kluyvera ascorbata</name>
    <dbReference type="NCBI Taxonomy" id="51288"/>
    <lineage>
        <taxon>Bacteria</taxon>
        <taxon>Pseudomonadati</taxon>
        <taxon>Pseudomonadota</taxon>
        <taxon>Gammaproteobacteria</taxon>
        <taxon>Enterobacterales</taxon>
        <taxon>Enterobacteriaceae</taxon>
        <taxon>Kluyvera</taxon>
    </lineage>
</organism>
<dbReference type="InterPro" id="IPR011004">
    <property type="entry name" value="Trimer_LpxA-like_sf"/>
</dbReference>
<dbReference type="GO" id="GO:0016746">
    <property type="term" value="F:acyltransferase activity"/>
    <property type="evidence" value="ECO:0007669"/>
    <property type="project" value="UniProtKB-KW"/>
</dbReference>
<dbReference type="NCBIfam" id="NF040481">
    <property type="entry name" value="YdcK_fam"/>
    <property type="match status" value="1"/>
</dbReference>
<evidence type="ECO:0000313" key="4">
    <source>
        <dbReference type="Proteomes" id="UP000268051"/>
    </source>
</evidence>
<gene>
    <name evidence="3" type="ORF">EB837_18245</name>
</gene>
<reference evidence="3 4" key="1">
    <citation type="submission" date="2018-10" db="EMBL/GenBank/DDBJ databases">
        <title>Horizontal transference of carbapenem resistance between Klebsiella pneumoniae and Kluyvera ascorbata during abdominal infection: a case report.</title>
        <authorList>
            <person name="Raro O.H.F."/>
            <person name="Lima-Morales D."/>
            <person name="Barth A.L."/>
            <person name="Paim T.G.S."/>
            <person name="Mott M.P."/>
            <person name="Riche C.V.W."/>
            <person name="Teixeira U.F."/>
            <person name="Waechter F."/>
            <person name="Dias C.A.G."/>
        </authorList>
    </citation>
    <scope>NUCLEOTIDE SEQUENCE [LARGE SCALE GENOMIC DNA]</scope>
    <source>
        <strain evidence="3 4">OT2</strain>
    </source>
</reference>
<keyword evidence="1" id="KW-0808">Transferase</keyword>
<dbReference type="PANTHER" id="PTHR43584:SF2">
    <property type="entry name" value="NUCLEOSIDE-DIPHOSPHATE-SUGAR PYROPHOSPHORYLASES"/>
    <property type="match status" value="1"/>
</dbReference>
<accession>A0A3N2RW36</accession>
<dbReference type="PANTHER" id="PTHR43584">
    <property type="entry name" value="NUCLEOTIDYL TRANSFERASE"/>
    <property type="match status" value="1"/>
</dbReference>
<dbReference type="GO" id="GO:0016779">
    <property type="term" value="F:nucleotidyltransferase activity"/>
    <property type="evidence" value="ECO:0007669"/>
    <property type="project" value="UniProtKB-ARBA"/>
</dbReference>
<dbReference type="OrthoDB" id="9806595at2"/>
<evidence type="ECO:0000256" key="1">
    <source>
        <dbReference type="ARBA" id="ARBA00022679"/>
    </source>
</evidence>
<dbReference type="SUPFAM" id="SSF51161">
    <property type="entry name" value="Trimeric LpxA-like enzymes"/>
    <property type="match status" value="1"/>
</dbReference>
<name>A0A3N2RW36_9ENTR</name>
<sequence length="326" mass="35631">MKKYRLSDETRSVQIGAPGARESVVVRQIIALQDFADVSAGSLGGWVENELSLSHDGECWIYDQNSLVYAGARVTENARITQPCEISHQAEVGGNAWVQASRISHYARVNGDAAVHDSQVHGHCHLFGYAYIAEQSQIVGARGLTADSEQLLQIYDAAQLRHCRVVHQAQIFGKAMLIHAFVEHRAEIFDSARLDGNEENNIWVCDCAKVYGNARIIAGRGEDEIPTIRYSSQVAEHAVVEGNCVLKHHVMVGGNARLQGGPILLDDHVLIQGDARVIGDVLIEYHIDITDSVVVEALPGEAIHLRGRKALTGAQHITRTPLFGAL</sequence>
<dbReference type="InterPro" id="IPR048014">
    <property type="entry name" value="YdcK-like"/>
</dbReference>
<dbReference type="CDD" id="cd00208">
    <property type="entry name" value="LbetaH"/>
    <property type="match status" value="1"/>
</dbReference>
<dbReference type="Proteomes" id="UP000268051">
    <property type="component" value="Unassembled WGS sequence"/>
</dbReference>
<comment type="caution">
    <text evidence="3">The sequence shown here is derived from an EMBL/GenBank/DDBJ whole genome shotgun (WGS) entry which is preliminary data.</text>
</comment>
<dbReference type="InterPro" id="IPR050065">
    <property type="entry name" value="GlmU-like"/>
</dbReference>
<evidence type="ECO:0000313" key="3">
    <source>
        <dbReference type="EMBL" id="ROU11605.1"/>
    </source>
</evidence>
<proteinExistence type="predicted"/>
<evidence type="ECO:0000256" key="2">
    <source>
        <dbReference type="ARBA" id="ARBA00023315"/>
    </source>
</evidence>
<dbReference type="RefSeq" id="WP_123652155.1">
    <property type="nucleotide sequence ID" value="NZ_RHFN01000022.1"/>
</dbReference>